<organism evidence="2 3">
    <name type="scientific">Halobacillus litoralis</name>
    <dbReference type="NCBI Taxonomy" id="45668"/>
    <lineage>
        <taxon>Bacteria</taxon>
        <taxon>Bacillati</taxon>
        <taxon>Bacillota</taxon>
        <taxon>Bacilli</taxon>
        <taxon>Bacillales</taxon>
        <taxon>Bacillaceae</taxon>
        <taxon>Halobacillus</taxon>
    </lineage>
</organism>
<feature type="region of interest" description="Disordered" evidence="1">
    <location>
        <begin position="92"/>
        <end position="113"/>
    </location>
</feature>
<dbReference type="EMBL" id="CP026118">
    <property type="protein sequence ID" value="QAS52511.1"/>
    <property type="molecule type" value="Genomic_DNA"/>
</dbReference>
<feature type="compositionally biased region" description="Polar residues" evidence="1">
    <location>
        <begin position="94"/>
        <end position="113"/>
    </location>
</feature>
<gene>
    <name evidence="2" type="ORF">HLI_09910</name>
</gene>
<name>A0A410MCR3_9BACI</name>
<dbReference type="KEGG" id="hli:HLI_09910"/>
<accession>A0A410MCR3</accession>
<proteinExistence type="predicted"/>
<evidence type="ECO:0000256" key="1">
    <source>
        <dbReference type="SAM" id="MobiDB-lite"/>
    </source>
</evidence>
<evidence type="ECO:0000313" key="2">
    <source>
        <dbReference type="EMBL" id="QAS52511.1"/>
    </source>
</evidence>
<protein>
    <submittedName>
        <fullName evidence="2">Uncharacterized protein</fullName>
    </submittedName>
</protein>
<dbReference type="RefSeq" id="WP_128524799.1">
    <property type="nucleotide sequence ID" value="NZ_CANLVY010000010.1"/>
</dbReference>
<evidence type="ECO:0000313" key="3">
    <source>
        <dbReference type="Proteomes" id="UP000287756"/>
    </source>
</evidence>
<dbReference type="Proteomes" id="UP000287756">
    <property type="component" value="Chromosome"/>
</dbReference>
<dbReference type="AlphaFoldDB" id="A0A410MCR3"/>
<sequence>MSDIMDRKLKKMNQDVKYCQVPFDRRHMQRSVLHSLKRKRIRKVSRLKKIAPLPIFMTLLFTGLHLFSPASPPASEQASLLPEKSTAAELKSVTHASKASHTNGQSAVPPSNNTSMMVRETYVIHEDEQFVQTGNRIPKEQLGEVVGTIEHKPPTENQNKLESVTAFLPKTKIYKIKGSEGENSIAIQSWRSTGVGSTSISKQGYFIFEKSRPMKNAQ</sequence>
<dbReference type="OrthoDB" id="2969120at2"/>
<reference evidence="2 3" key="1">
    <citation type="submission" date="2018-01" db="EMBL/GenBank/DDBJ databases">
        <title>The whole genome sequencing and assembly of Halobacillus litoralis ERB031 strain.</title>
        <authorList>
            <person name="Lee S.-J."/>
            <person name="Park M.-K."/>
            <person name="Kim J.-Y."/>
            <person name="Lee Y.-J."/>
            <person name="Yi H."/>
            <person name="Bahn Y.-S."/>
            <person name="Kim J.F."/>
            <person name="Lee D.-W."/>
        </authorList>
    </citation>
    <scope>NUCLEOTIDE SEQUENCE [LARGE SCALE GENOMIC DNA]</scope>
    <source>
        <strain evidence="2 3">ERB 031</strain>
    </source>
</reference>